<name>A0ABS5CGT9_9BACL</name>
<dbReference type="RefSeq" id="WP_210661178.1">
    <property type="nucleotide sequence ID" value="NZ_JAGKSP010000009.1"/>
</dbReference>
<feature type="transmembrane region" description="Helical" evidence="8">
    <location>
        <begin position="146"/>
        <end position="166"/>
    </location>
</feature>
<dbReference type="InterPro" id="IPR004761">
    <property type="entry name" value="Spore_GerAB"/>
</dbReference>
<feature type="transmembrane region" description="Helical" evidence="8">
    <location>
        <begin position="117"/>
        <end position="134"/>
    </location>
</feature>
<feature type="transmembrane region" description="Helical" evidence="8">
    <location>
        <begin position="40"/>
        <end position="62"/>
    </location>
</feature>
<evidence type="ECO:0000256" key="8">
    <source>
        <dbReference type="SAM" id="Phobius"/>
    </source>
</evidence>
<dbReference type="Proteomes" id="UP000673394">
    <property type="component" value="Unassembled WGS sequence"/>
</dbReference>
<evidence type="ECO:0000313" key="10">
    <source>
        <dbReference type="Proteomes" id="UP000673394"/>
    </source>
</evidence>
<organism evidence="9 10">
    <name type="scientific">Paenibacillus lignilyticus</name>
    <dbReference type="NCBI Taxonomy" id="1172615"/>
    <lineage>
        <taxon>Bacteria</taxon>
        <taxon>Bacillati</taxon>
        <taxon>Bacillota</taxon>
        <taxon>Bacilli</taxon>
        <taxon>Bacillales</taxon>
        <taxon>Paenibacillaceae</taxon>
        <taxon>Paenibacillus</taxon>
    </lineage>
</organism>
<proteinExistence type="inferred from homology"/>
<evidence type="ECO:0000256" key="3">
    <source>
        <dbReference type="ARBA" id="ARBA00022448"/>
    </source>
</evidence>
<dbReference type="PANTHER" id="PTHR34975">
    <property type="entry name" value="SPORE GERMINATION PROTEIN A2"/>
    <property type="match status" value="1"/>
</dbReference>
<feature type="transmembrane region" description="Helical" evidence="8">
    <location>
        <begin position="219"/>
        <end position="243"/>
    </location>
</feature>
<evidence type="ECO:0000256" key="6">
    <source>
        <dbReference type="ARBA" id="ARBA00022989"/>
    </source>
</evidence>
<keyword evidence="4" id="KW-0309">Germination</keyword>
<dbReference type="NCBIfam" id="TIGR00912">
    <property type="entry name" value="2A0309"/>
    <property type="match status" value="1"/>
</dbReference>
<feature type="transmembrane region" description="Helical" evidence="8">
    <location>
        <begin position="269"/>
        <end position="294"/>
    </location>
</feature>
<evidence type="ECO:0000256" key="1">
    <source>
        <dbReference type="ARBA" id="ARBA00004141"/>
    </source>
</evidence>
<keyword evidence="3" id="KW-0813">Transport</keyword>
<comment type="similarity">
    <text evidence="2">Belongs to the amino acid-polyamine-organocation (APC) superfamily. Spore germination protein (SGP) (TC 2.A.3.9) family.</text>
</comment>
<feature type="transmembrane region" description="Helical" evidence="8">
    <location>
        <begin position="12"/>
        <end position="34"/>
    </location>
</feature>
<gene>
    <name evidence="9" type="ORF">I8J30_20140</name>
</gene>
<dbReference type="PANTHER" id="PTHR34975:SF2">
    <property type="entry name" value="SPORE GERMINATION PROTEIN A2"/>
    <property type="match status" value="1"/>
</dbReference>
<feature type="transmembrane region" description="Helical" evidence="8">
    <location>
        <begin position="306"/>
        <end position="324"/>
    </location>
</feature>
<evidence type="ECO:0000256" key="4">
    <source>
        <dbReference type="ARBA" id="ARBA00022544"/>
    </source>
</evidence>
<keyword evidence="6 8" id="KW-1133">Transmembrane helix</keyword>
<keyword evidence="10" id="KW-1185">Reference proteome</keyword>
<keyword evidence="5 8" id="KW-0812">Transmembrane</keyword>
<feature type="transmembrane region" description="Helical" evidence="8">
    <location>
        <begin position="83"/>
        <end position="105"/>
    </location>
</feature>
<accession>A0ABS5CGT9</accession>
<dbReference type="Pfam" id="PF03845">
    <property type="entry name" value="Spore_permease"/>
    <property type="match status" value="1"/>
</dbReference>
<evidence type="ECO:0000256" key="7">
    <source>
        <dbReference type="ARBA" id="ARBA00023136"/>
    </source>
</evidence>
<comment type="caution">
    <text evidence="9">The sequence shown here is derived from an EMBL/GenBank/DDBJ whole genome shotgun (WGS) entry which is preliminary data.</text>
</comment>
<reference evidence="9 10" key="1">
    <citation type="submission" date="2021-04" db="EMBL/GenBank/DDBJ databases">
        <title>Paenibacillus sp. DLE-14 whole genome sequence.</title>
        <authorList>
            <person name="Ham Y.J."/>
        </authorList>
    </citation>
    <scope>NUCLEOTIDE SEQUENCE [LARGE SCALE GENOMIC DNA]</scope>
    <source>
        <strain evidence="9 10">DLE-14</strain>
    </source>
</reference>
<evidence type="ECO:0000313" key="9">
    <source>
        <dbReference type="EMBL" id="MBP3965041.1"/>
    </source>
</evidence>
<evidence type="ECO:0000256" key="5">
    <source>
        <dbReference type="ARBA" id="ARBA00022692"/>
    </source>
</evidence>
<keyword evidence="7 8" id="KW-0472">Membrane</keyword>
<sequence length="367" mass="40362">MTDMNIAERQLFWIMTSTQITMTLLLTTAPTIQIASQDAWISALIATGAGLLIALVCAKTALRFPGMTIIHYGDILFGRWIGRAIGFLYMIFWLVLLTVILKQFAFFLSETILPETPMSVIIAMMLAVILYPTLHGVGVIARCCEVIGPIVMAGVILPVVMSANNMELQSIRPFFGDVSVFGILKGSIPTLTFLGDCVLLVMIIAFVKSKGKTVKYAVSGVLVSGLFTMLSIFASLLSFGPMVSQSNNYPLMMLVRAVSLGGIIENLDAIAVTIWIMSVFTKLALYLFISGYGSAQLLGVRNWKRMTWIIACIAYGVTFIPLNVVETSIVFPQKIAVRFMLPIFMIGLPLLMWGLAAFRQRTRESQI</sequence>
<protein>
    <submittedName>
        <fullName evidence="9">Endospore germination permease</fullName>
    </submittedName>
</protein>
<evidence type="ECO:0000256" key="2">
    <source>
        <dbReference type="ARBA" id="ARBA00007998"/>
    </source>
</evidence>
<dbReference type="EMBL" id="JAGKSP010000009">
    <property type="protein sequence ID" value="MBP3965041.1"/>
    <property type="molecule type" value="Genomic_DNA"/>
</dbReference>
<feature type="transmembrane region" description="Helical" evidence="8">
    <location>
        <begin position="336"/>
        <end position="358"/>
    </location>
</feature>
<comment type="subcellular location">
    <subcellularLocation>
        <location evidence="1">Membrane</location>
        <topology evidence="1">Multi-pass membrane protein</topology>
    </subcellularLocation>
</comment>
<feature type="transmembrane region" description="Helical" evidence="8">
    <location>
        <begin position="186"/>
        <end position="207"/>
    </location>
</feature>